<keyword evidence="2" id="KW-1185">Reference proteome</keyword>
<reference evidence="1 2" key="1">
    <citation type="submission" date="2017-06" db="EMBL/GenBank/DDBJ databases">
        <title>Genome sequencing of cyanobaciteial culture collection at National Institute for Environmental Studies (NIES).</title>
        <authorList>
            <person name="Hirose Y."/>
            <person name="Shimura Y."/>
            <person name="Fujisawa T."/>
            <person name="Nakamura Y."/>
            <person name="Kawachi M."/>
        </authorList>
    </citation>
    <scope>NUCLEOTIDE SEQUENCE [LARGE SCALE GENOMIC DNA]</scope>
    <source>
        <strain evidence="1 2">NIES-2135</strain>
    </source>
</reference>
<accession>A0A1Z4JET6</accession>
<sequence>MNRHRITQVTILSALQKLKTMDAWTFCDRWFGIDQLPPHEQEAARNKRGYRAQCVRVVAAVLGLQESTVDEWGTKLERMPENPHQRALAYADVIRQQIQATQSTELLELYLKHTNPEN</sequence>
<evidence type="ECO:0000313" key="1">
    <source>
        <dbReference type="EMBL" id="BAY55261.1"/>
    </source>
</evidence>
<name>A0A1Z4JET6_LEPBY</name>
<evidence type="ECO:0000313" key="2">
    <source>
        <dbReference type="Proteomes" id="UP000217895"/>
    </source>
</evidence>
<organism evidence="1 2">
    <name type="scientific">Leptolyngbya boryana NIES-2135</name>
    <dbReference type="NCBI Taxonomy" id="1973484"/>
    <lineage>
        <taxon>Bacteria</taxon>
        <taxon>Bacillati</taxon>
        <taxon>Cyanobacteriota</taxon>
        <taxon>Cyanophyceae</taxon>
        <taxon>Leptolyngbyales</taxon>
        <taxon>Leptolyngbyaceae</taxon>
        <taxon>Leptolyngbya group</taxon>
        <taxon>Leptolyngbya</taxon>
    </lineage>
</organism>
<dbReference type="AlphaFoldDB" id="A0A1Z4JET6"/>
<dbReference type="Proteomes" id="UP000217895">
    <property type="component" value="Chromosome"/>
</dbReference>
<protein>
    <submittedName>
        <fullName evidence="1">Uncharacterized protein</fullName>
    </submittedName>
</protein>
<dbReference type="EMBL" id="AP018203">
    <property type="protein sequence ID" value="BAY55261.1"/>
    <property type="molecule type" value="Genomic_DNA"/>
</dbReference>
<gene>
    <name evidence="1" type="ORF">NIES2135_20840</name>
</gene>
<proteinExistence type="predicted"/>